<proteinExistence type="predicted"/>
<dbReference type="EMBL" id="BBMS01000006">
    <property type="protein sequence ID" value="GAL24884.1"/>
    <property type="molecule type" value="Genomic_DNA"/>
</dbReference>
<gene>
    <name evidence="1" type="ORF">JCM19239_4609</name>
</gene>
<keyword evidence="2" id="KW-1185">Reference proteome</keyword>
<reference evidence="2" key="1">
    <citation type="submission" date="2014-09" db="EMBL/GenBank/DDBJ databases">
        <title>Vibrio variabilis JCM 19239. (C206) whole genome shotgun sequence.</title>
        <authorList>
            <person name="Sawabe T."/>
            <person name="Meirelles P."/>
            <person name="Nakanishi M."/>
            <person name="Sayaka M."/>
            <person name="Hattori M."/>
            <person name="Ohkuma M."/>
        </authorList>
    </citation>
    <scope>NUCLEOTIDE SEQUENCE [LARGE SCALE GENOMIC DNA]</scope>
    <source>
        <strain evidence="2">JCM 19239</strain>
    </source>
</reference>
<name>A0ABQ0J7Z0_9VIBR</name>
<organism evidence="1 2">
    <name type="scientific">Vibrio variabilis</name>
    <dbReference type="NCBI Taxonomy" id="990271"/>
    <lineage>
        <taxon>Bacteria</taxon>
        <taxon>Pseudomonadati</taxon>
        <taxon>Pseudomonadota</taxon>
        <taxon>Gammaproteobacteria</taxon>
        <taxon>Vibrionales</taxon>
        <taxon>Vibrionaceae</taxon>
        <taxon>Vibrio</taxon>
    </lineage>
</organism>
<evidence type="ECO:0000313" key="2">
    <source>
        <dbReference type="Proteomes" id="UP000029223"/>
    </source>
</evidence>
<reference evidence="2" key="2">
    <citation type="submission" date="2014-09" db="EMBL/GenBank/DDBJ databases">
        <authorList>
            <consortium name="NBRP consortium"/>
            <person name="Sawabe T."/>
            <person name="Meirelles P."/>
            <person name="Nakanishi M."/>
            <person name="Sayaka M."/>
            <person name="Hattori M."/>
            <person name="Ohkuma M."/>
        </authorList>
    </citation>
    <scope>NUCLEOTIDE SEQUENCE [LARGE SCALE GENOMIC DNA]</scope>
    <source>
        <strain evidence="2">JCM 19239</strain>
    </source>
</reference>
<evidence type="ECO:0000313" key="1">
    <source>
        <dbReference type="EMBL" id="GAL24884.1"/>
    </source>
</evidence>
<comment type="caution">
    <text evidence="1">The sequence shown here is derived from an EMBL/GenBank/DDBJ whole genome shotgun (WGS) entry which is preliminary data.</text>
</comment>
<dbReference type="Proteomes" id="UP000029223">
    <property type="component" value="Unassembled WGS sequence"/>
</dbReference>
<sequence>MPLKASKCAWNSRDPAVDKMDCNVLSRLWLNGYALDNSV</sequence>
<protein>
    <submittedName>
        <fullName evidence="1">Uncharacterized protein</fullName>
    </submittedName>
</protein>
<accession>A0ABQ0J7Z0</accession>